<name>A0A917RYF6_9BACL</name>
<evidence type="ECO:0000313" key="1">
    <source>
        <dbReference type="EMBL" id="GGL44127.1"/>
    </source>
</evidence>
<dbReference type="EMBL" id="BMOK01000002">
    <property type="protein sequence ID" value="GGL44127.1"/>
    <property type="molecule type" value="Genomic_DNA"/>
</dbReference>
<sequence length="58" mass="7088">MLFLLDKKIQNRGLFAYNKAKYMSKNGRYKKVDVDIRPKVDKMKIYRRKKDVMEKCSR</sequence>
<keyword evidence="2" id="KW-1185">Reference proteome</keyword>
<evidence type="ECO:0000313" key="2">
    <source>
        <dbReference type="Proteomes" id="UP000654670"/>
    </source>
</evidence>
<dbReference type="AlphaFoldDB" id="A0A917RYF6"/>
<comment type="caution">
    <text evidence="1">The sequence shown here is derived from an EMBL/GenBank/DDBJ whole genome shotgun (WGS) entry which is preliminary data.</text>
</comment>
<protein>
    <submittedName>
        <fullName evidence="1">Uncharacterized protein</fullName>
    </submittedName>
</protein>
<reference evidence="1" key="1">
    <citation type="journal article" date="2014" name="Int. J. Syst. Evol. Microbiol.">
        <title>Complete genome sequence of Corynebacterium casei LMG S-19264T (=DSM 44701T), isolated from a smear-ripened cheese.</title>
        <authorList>
            <consortium name="US DOE Joint Genome Institute (JGI-PGF)"/>
            <person name="Walter F."/>
            <person name="Albersmeier A."/>
            <person name="Kalinowski J."/>
            <person name="Ruckert C."/>
        </authorList>
    </citation>
    <scope>NUCLEOTIDE SEQUENCE</scope>
    <source>
        <strain evidence="1">JCM 15325</strain>
    </source>
</reference>
<proteinExistence type="predicted"/>
<gene>
    <name evidence="1" type="ORF">GCM10007968_05160</name>
</gene>
<accession>A0A917RYF6</accession>
<reference evidence="1" key="2">
    <citation type="submission" date="2020-09" db="EMBL/GenBank/DDBJ databases">
        <authorList>
            <person name="Sun Q."/>
            <person name="Ohkuma M."/>
        </authorList>
    </citation>
    <scope>NUCLEOTIDE SEQUENCE</scope>
    <source>
        <strain evidence="1">JCM 15325</strain>
    </source>
</reference>
<dbReference type="Proteomes" id="UP000654670">
    <property type="component" value="Unassembled WGS sequence"/>
</dbReference>
<organism evidence="1 2">
    <name type="scientific">Sporolactobacillus putidus</name>
    <dbReference type="NCBI Taxonomy" id="492735"/>
    <lineage>
        <taxon>Bacteria</taxon>
        <taxon>Bacillati</taxon>
        <taxon>Bacillota</taxon>
        <taxon>Bacilli</taxon>
        <taxon>Bacillales</taxon>
        <taxon>Sporolactobacillaceae</taxon>
        <taxon>Sporolactobacillus</taxon>
    </lineage>
</organism>